<gene>
    <name evidence="1" type="ORF">ERS132416_01955</name>
</gene>
<name>A0A116LV34_STRSU</name>
<dbReference type="RefSeq" id="WP_024383355.1">
    <property type="nucleotide sequence ID" value="NZ_CEFG01000352.1"/>
</dbReference>
<proteinExistence type="predicted"/>
<evidence type="ECO:0000313" key="1">
    <source>
        <dbReference type="EMBL" id="CYV12771.1"/>
    </source>
</evidence>
<dbReference type="EMBL" id="FIHD01000042">
    <property type="protein sequence ID" value="CYV12771.1"/>
    <property type="molecule type" value="Genomic_DNA"/>
</dbReference>
<dbReference type="AlphaFoldDB" id="A0A116LV34"/>
<dbReference type="Proteomes" id="UP000073494">
    <property type="component" value="Unassembled WGS sequence"/>
</dbReference>
<organism evidence="1 2">
    <name type="scientific">Streptococcus suis</name>
    <dbReference type="NCBI Taxonomy" id="1307"/>
    <lineage>
        <taxon>Bacteria</taxon>
        <taxon>Bacillati</taxon>
        <taxon>Bacillota</taxon>
        <taxon>Bacilli</taxon>
        <taxon>Lactobacillales</taxon>
        <taxon>Streptococcaceae</taxon>
        <taxon>Streptococcus</taxon>
    </lineage>
</organism>
<evidence type="ECO:0000313" key="2">
    <source>
        <dbReference type="Proteomes" id="UP000073494"/>
    </source>
</evidence>
<protein>
    <submittedName>
        <fullName evidence="1">Arsenate reductase</fullName>
    </submittedName>
</protein>
<accession>A0A116LV34</accession>
<reference evidence="1 2" key="1">
    <citation type="submission" date="2016-02" db="EMBL/GenBank/DDBJ databases">
        <authorList>
            <consortium name="Pathogen Informatics"/>
        </authorList>
    </citation>
    <scope>NUCLEOTIDE SEQUENCE [LARGE SCALE GENOMIC DNA]</scope>
    <source>
        <strain evidence="1 2">LSS54</strain>
    </source>
</reference>
<sequence length="204" mass="24601">MTIKIFFGTDEDRNQEIQNWLDFHSVPYARCDYQQFEKQDLLDLFQLAPDCFVFLSSRLIDYKMNHRRTFSELVARVWNKPEQYLRFPIAVRGDDIYADLVLEDLGTFLPKERRREERRAIFLTLAEIEQTRLFENNFRRIIQEKGFRLSAVEDELFGKDRGAIERFWSGLQRGRMPPREVRDRLNSILETTDTDFTKMTEKRK</sequence>